<dbReference type="GO" id="GO:0030154">
    <property type="term" value="P:cell differentiation"/>
    <property type="evidence" value="ECO:0007669"/>
    <property type="project" value="UniProtKB-ARBA"/>
</dbReference>
<feature type="domain" description="C2H2-type" evidence="14">
    <location>
        <begin position="190"/>
        <end position="217"/>
    </location>
</feature>
<feature type="domain" description="CCHC FOG-type" evidence="15">
    <location>
        <begin position="528"/>
        <end position="561"/>
    </location>
</feature>
<keyword evidence="9" id="KW-0010">Activator</keyword>
<keyword evidence="10" id="KW-0804">Transcription</keyword>
<feature type="region of interest" description="Disordered" evidence="13">
    <location>
        <begin position="153"/>
        <end position="176"/>
    </location>
</feature>
<feature type="compositionally biased region" description="Acidic residues" evidence="13">
    <location>
        <begin position="944"/>
        <end position="958"/>
    </location>
</feature>
<dbReference type="GO" id="GO:0007507">
    <property type="term" value="P:heart development"/>
    <property type="evidence" value="ECO:0007669"/>
    <property type="project" value="TreeGrafter"/>
</dbReference>
<feature type="compositionally biased region" description="Polar residues" evidence="13">
    <location>
        <begin position="163"/>
        <end position="176"/>
    </location>
</feature>
<protein>
    <recommendedName>
        <fullName evidence="18">Zinc finger protein ush</fullName>
    </recommendedName>
</protein>
<dbReference type="OrthoDB" id="8742770at2759"/>
<evidence type="ECO:0000256" key="9">
    <source>
        <dbReference type="ARBA" id="ARBA00023159"/>
    </source>
</evidence>
<evidence type="ECO:0000256" key="2">
    <source>
        <dbReference type="ARBA" id="ARBA00022491"/>
    </source>
</evidence>
<comment type="subcellular location">
    <subcellularLocation>
        <location evidence="1">Nucleus</location>
    </subcellularLocation>
</comment>
<dbReference type="Gene3D" id="3.30.160.60">
    <property type="entry name" value="Classic Zinc Finger"/>
    <property type="match status" value="2"/>
</dbReference>
<keyword evidence="11" id="KW-0539">Nucleus</keyword>
<sequence>MLLLFNEVNGRFRCKNRIQPCSEDWSNEGPDSKEKSPTPSAKELSVSPKLEAEDKPPRIRLKANLATDPALQTKPELESNESPSEYLANLQSALVSRGFYLPNLPAGSEPRQAETPDSRQPAVPIFQCPPCGIRFSSLSTLEAHQTYYCSHRANKSNDDESKSTGGEPSGSQSDIDASEASKNLRVNKQYTCTQCSYSADKKVSLNRHMRMHTVSPSPSNSTITNGEAPLDSQDRYCAECDIRFSSQKTFRAHKMHYCNSRHMIKSAPSAKATSSTSGSSPTSPVETTSCKTPPSPSVSNAPTQPFLALPTNPIIIVPYSLFRSASVLPGLSGAAGLPAPDTPCFLLPNGTLQPMTKALNSNQQNQQSEVSKLGGRPKETIVIKESSAPLDLSLRKSLDCNDLVIDLGDEQEKENLKRTPSPEKIECVPSLHGSPPTTPVSLNNSSPRLISPPKRKLEDSSGGTSPKRSRSVTKSATGDKPRTSPEAFDMPSSLHPLLMRGSLPLFSPEIQMRLSELPGMPPVMPQVLVKQGVSKCKDCNIVFCKLENYVIHKKHYCSARGHEEDASKASSSPPVSPKSSGTTSPAAQYQQLICLACGIKFTSLDNLNAHQAYYCLKRGEIGEARKCGKCKGMLEPGHQCMPNTTFWKCPCCDVISPTASAAQRHMDSHTGVKAYRCTICRYKGNTLRGMRTHIRMHFDKRSPDLQEEKYITYIIEDDSSNTIEVNAVPALPTPNLTEDRSRSPNDPPEPTHHCSHCSYTSPFKANVLRHLKLVHEPPKDEPITNGDDRKQRPGPEDEEEEEIVVKKEAMEPEVIIAQGDEPILKEEEEPDPTSSVPARPGAKYCKSCDIYFNYYSTFIAHKKFYCSSHAGEVTMANANNNNQTSRAAEETSANVLRRLNLVQKPPKDEPITNGDDDRKRAEEEEEEEIVVKNEAMEPEVVIAQDDEPIIKEEEEPDPTSDVRRHRCQRGLGFSTFIAHNKLYCSSHAESDLQGRGRDVGAMM</sequence>
<dbReference type="InterPro" id="IPR059121">
    <property type="entry name" value="CCHC_ZFPM2-like"/>
</dbReference>
<dbReference type="PROSITE" id="PS50157">
    <property type="entry name" value="ZINC_FINGER_C2H2_2"/>
    <property type="match status" value="2"/>
</dbReference>
<evidence type="ECO:0000313" key="16">
    <source>
        <dbReference type="EMBL" id="CAH1183459.1"/>
    </source>
</evidence>
<organism evidence="16 17">
    <name type="scientific">Phaedon cochleariae</name>
    <name type="common">Mustard beetle</name>
    <dbReference type="NCBI Taxonomy" id="80249"/>
    <lineage>
        <taxon>Eukaryota</taxon>
        <taxon>Metazoa</taxon>
        <taxon>Ecdysozoa</taxon>
        <taxon>Arthropoda</taxon>
        <taxon>Hexapoda</taxon>
        <taxon>Insecta</taxon>
        <taxon>Pterygota</taxon>
        <taxon>Neoptera</taxon>
        <taxon>Endopterygota</taxon>
        <taxon>Coleoptera</taxon>
        <taxon>Polyphaga</taxon>
        <taxon>Cucujiformia</taxon>
        <taxon>Chrysomeloidea</taxon>
        <taxon>Chrysomelidae</taxon>
        <taxon>Chrysomelinae</taxon>
        <taxon>Chrysomelini</taxon>
        <taxon>Phaedon</taxon>
    </lineage>
</organism>
<accession>A0A9P0DPJ8</accession>
<gene>
    <name evidence="16" type="ORF">PHAECO_LOCUS12466</name>
</gene>
<name>A0A9P0DPJ8_PHACE</name>
<evidence type="ECO:0000256" key="13">
    <source>
        <dbReference type="SAM" id="MobiDB-lite"/>
    </source>
</evidence>
<keyword evidence="4" id="KW-0677">Repeat</keyword>
<dbReference type="Pfam" id="PF25445">
    <property type="entry name" value="CCHC_ZFPM2"/>
    <property type="match status" value="1"/>
</dbReference>
<feature type="region of interest" description="Disordered" evidence="13">
    <location>
        <begin position="20"/>
        <end position="84"/>
    </location>
</feature>
<dbReference type="PANTHER" id="PTHR12958:SF3">
    <property type="entry name" value="ZINC FINGER PROTEIN USH"/>
    <property type="match status" value="1"/>
</dbReference>
<dbReference type="SMART" id="SM00355">
    <property type="entry name" value="ZnF_C2H2"/>
    <property type="match status" value="8"/>
</dbReference>
<evidence type="ECO:0000256" key="6">
    <source>
        <dbReference type="ARBA" id="ARBA00022833"/>
    </source>
</evidence>
<dbReference type="PANTHER" id="PTHR12958">
    <property type="entry name" value="FRIEND OF GATA2-RELATED"/>
    <property type="match status" value="1"/>
</dbReference>
<keyword evidence="2" id="KW-0678">Repressor</keyword>
<dbReference type="AlphaFoldDB" id="A0A9P0DPJ8"/>
<evidence type="ECO:0000256" key="4">
    <source>
        <dbReference type="ARBA" id="ARBA00022737"/>
    </source>
</evidence>
<evidence type="ECO:0000256" key="1">
    <source>
        <dbReference type="ARBA" id="ARBA00004123"/>
    </source>
</evidence>
<feature type="compositionally biased region" description="Polar residues" evidence="13">
    <location>
        <begin position="439"/>
        <end position="448"/>
    </location>
</feature>
<dbReference type="GO" id="GO:0008270">
    <property type="term" value="F:zinc ion binding"/>
    <property type="evidence" value="ECO:0007669"/>
    <property type="project" value="UniProtKB-KW"/>
</dbReference>
<feature type="domain" description="CCHC FOG-type" evidence="15">
    <location>
        <begin position="837"/>
        <end position="870"/>
    </location>
</feature>
<feature type="compositionally biased region" description="Basic and acidic residues" evidence="13">
    <location>
        <begin position="905"/>
        <end position="922"/>
    </location>
</feature>
<dbReference type="InterPro" id="IPR039746">
    <property type="entry name" value="FOG"/>
</dbReference>
<dbReference type="EMBL" id="OU896715">
    <property type="protein sequence ID" value="CAH1183459.1"/>
    <property type="molecule type" value="Genomic_DNA"/>
</dbReference>
<feature type="compositionally biased region" description="Basic and acidic residues" evidence="13">
    <location>
        <begin position="775"/>
        <end position="795"/>
    </location>
</feature>
<feature type="compositionally biased region" description="Low complexity" evidence="13">
    <location>
        <begin position="568"/>
        <end position="583"/>
    </location>
</feature>
<dbReference type="GO" id="GO:0003677">
    <property type="term" value="F:DNA binding"/>
    <property type="evidence" value="ECO:0007669"/>
    <property type="project" value="UniProtKB-KW"/>
</dbReference>
<evidence type="ECO:0000256" key="3">
    <source>
        <dbReference type="ARBA" id="ARBA00022723"/>
    </source>
</evidence>
<evidence type="ECO:0000256" key="12">
    <source>
        <dbReference type="PROSITE-ProRule" id="PRU00042"/>
    </source>
</evidence>
<evidence type="ECO:0000259" key="14">
    <source>
        <dbReference type="PROSITE" id="PS50157"/>
    </source>
</evidence>
<dbReference type="GO" id="GO:0000122">
    <property type="term" value="P:negative regulation of transcription by RNA polymerase II"/>
    <property type="evidence" value="ECO:0007669"/>
    <property type="project" value="TreeGrafter"/>
</dbReference>
<feature type="domain" description="CCHC FOG-type" evidence="15">
    <location>
        <begin position="586"/>
        <end position="619"/>
    </location>
</feature>
<proteinExistence type="predicted"/>
<feature type="region of interest" description="Disordered" evidence="13">
    <location>
        <begin position="562"/>
        <end position="583"/>
    </location>
</feature>
<evidence type="ECO:0000256" key="8">
    <source>
        <dbReference type="ARBA" id="ARBA00023125"/>
    </source>
</evidence>
<evidence type="ECO:0000313" key="17">
    <source>
        <dbReference type="Proteomes" id="UP001153737"/>
    </source>
</evidence>
<dbReference type="FunFam" id="3.30.160.60:FF:000100">
    <property type="entry name" value="Zinc finger 45-like"/>
    <property type="match status" value="1"/>
</dbReference>
<dbReference type="InterPro" id="IPR036236">
    <property type="entry name" value="Znf_C2H2_sf"/>
</dbReference>
<keyword evidence="6" id="KW-0862">Zinc</keyword>
<dbReference type="GO" id="GO:0061629">
    <property type="term" value="F:RNA polymerase II-specific DNA-binding transcription factor binding"/>
    <property type="evidence" value="ECO:0007669"/>
    <property type="project" value="InterPro"/>
</dbReference>
<keyword evidence="7" id="KW-0805">Transcription regulation</keyword>
<feature type="compositionally biased region" description="Low complexity" evidence="13">
    <location>
        <begin position="268"/>
        <end position="289"/>
    </location>
</feature>
<dbReference type="GO" id="GO:0005634">
    <property type="term" value="C:nucleus"/>
    <property type="evidence" value="ECO:0007669"/>
    <property type="project" value="UniProtKB-SubCell"/>
</dbReference>
<dbReference type="Proteomes" id="UP001153737">
    <property type="component" value="Chromosome 9"/>
</dbReference>
<evidence type="ECO:0000259" key="15">
    <source>
        <dbReference type="PROSITE" id="PS51810"/>
    </source>
</evidence>
<dbReference type="PROSITE" id="PS51810">
    <property type="entry name" value="ZF_CCHC_FOG"/>
    <property type="match status" value="5"/>
</dbReference>
<dbReference type="InterPro" id="IPR034731">
    <property type="entry name" value="Znf_CCHC_FOG"/>
</dbReference>
<keyword evidence="5 12" id="KW-0863">Zinc-finger</keyword>
<evidence type="ECO:0000256" key="5">
    <source>
        <dbReference type="ARBA" id="ARBA00022771"/>
    </source>
</evidence>
<feature type="region of interest" description="Disordered" evidence="13">
    <location>
        <begin position="411"/>
        <end position="493"/>
    </location>
</feature>
<feature type="compositionally biased region" description="Basic and acidic residues" evidence="13">
    <location>
        <begin position="413"/>
        <end position="426"/>
    </location>
</feature>
<evidence type="ECO:0000256" key="10">
    <source>
        <dbReference type="ARBA" id="ARBA00023163"/>
    </source>
</evidence>
<dbReference type="Pfam" id="PF12874">
    <property type="entry name" value="zf-met"/>
    <property type="match status" value="1"/>
</dbReference>
<keyword evidence="8" id="KW-0238">DNA-binding</keyword>
<evidence type="ECO:0008006" key="18">
    <source>
        <dbReference type="Google" id="ProtNLM"/>
    </source>
</evidence>
<reference evidence="16" key="1">
    <citation type="submission" date="2022-01" db="EMBL/GenBank/DDBJ databases">
        <authorList>
            <person name="King R."/>
        </authorList>
    </citation>
    <scope>NUCLEOTIDE SEQUENCE</scope>
</reference>
<feature type="region of interest" description="Disordered" evidence="13">
    <location>
        <begin position="268"/>
        <end position="300"/>
    </location>
</feature>
<feature type="domain" description="CCHC FOG-type" evidence="15">
    <location>
        <begin position="120"/>
        <end position="153"/>
    </location>
</feature>
<reference evidence="16" key="2">
    <citation type="submission" date="2022-10" db="EMBL/GenBank/DDBJ databases">
        <authorList>
            <consortium name="ENA_rothamsted_submissions"/>
            <consortium name="culmorum"/>
            <person name="King R."/>
        </authorList>
    </citation>
    <scope>NUCLEOTIDE SEQUENCE</scope>
</reference>
<dbReference type="SUPFAM" id="SSF57667">
    <property type="entry name" value="beta-beta-alpha zinc fingers"/>
    <property type="match status" value="6"/>
</dbReference>
<feature type="region of interest" description="Disordered" evidence="13">
    <location>
        <begin position="775"/>
        <end position="804"/>
    </location>
</feature>
<keyword evidence="17" id="KW-1185">Reference proteome</keyword>
<evidence type="ECO:0000256" key="7">
    <source>
        <dbReference type="ARBA" id="ARBA00023015"/>
    </source>
</evidence>
<feature type="domain" description="C2H2-type" evidence="14">
    <location>
        <begin position="126"/>
        <end position="156"/>
    </location>
</feature>
<feature type="compositionally biased region" description="Polar residues" evidence="13">
    <location>
        <begin position="461"/>
        <end position="476"/>
    </location>
</feature>
<evidence type="ECO:0000256" key="11">
    <source>
        <dbReference type="ARBA" id="ARBA00023242"/>
    </source>
</evidence>
<feature type="region of interest" description="Disordered" evidence="13">
    <location>
        <begin position="902"/>
        <end position="964"/>
    </location>
</feature>
<dbReference type="GO" id="GO:0009653">
    <property type="term" value="P:anatomical structure morphogenesis"/>
    <property type="evidence" value="ECO:0007669"/>
    <property type="project" value="UniProtKB-ARBA"/>
</dbReference>
<keyword evidence="3" id="KW-0479">Metal-binding</keyword>
<feature type="domain" description="CCHC FOG-type" evidence="15">
    <location>
        <begin position="229"/>
        <end position="262"/>
    </location>
</feature>
<dbReference type="InterPro" id="IPR013087">
    <property type="entry name" value="Znf_C2H2_type"/>
</dbReference>
<dbReference type="GO" id="GO:0045944">
    <property type="term" value="P:positive regulation of transcription by RNA polymerase II"/>
    <property type="evidence" value="ECO:0007669"/>
    <property type="project" value="TreeGrafter"/>
</dbReference>
<feature type="region of interest" description="Disordered" evidence="13">
    <location>
        <begin position="725"/>
        <end position="755"/>
    </location>
</feature>